<accession>A0A9E8SB04</accession>
<keyword evidence="3" id="KW-1185">Reference proteome</keyword>
<keyword evidence="1" id="KW-1133">Transmembrane helix</keyword>
<dbReference type="PIRSF" id="PIRSF021697">
    <property type="entry name" value="UCP021697"/>
    <property type="match status" value="1"/>
</dbReference>
<evidence type="ECO:0000256" key="1">
    <source>
        <dbReference type="SAM" id="Phobius"/>
    </source>
</evidence>
<dbReference type="EMBL" id="CP113089">
    <property type="protein sequence ID" value="WAB81127.1"/>
    <property type="molecule type" value="Genomic_DNA"/>
</dbReference>
<keyword evidence="1" id="KW-0472">Membrane</keyword>
<reference evidence="2" key="1">
    <citation type="submission" date="2022-11" db="EMBL/GenBank/DDBJ databases">
        <title>Description of Microcella daejonensis nov. sp, isolated from riverside soil.</title>
        <authorList>
            <person name="Molina K.M."/>
            <person name="Kim S.B."/>
        </authorList>
    </citation>
    <scope>NUCLEOTIDE SEQUENCE</scope>
    <source>
        <strain evidence="2">MMS21-STM12</strain>
    </source>
</reference>
<dbReference type="InterPro" id="IPR016795">
    <property type="entry name" value="UCP021697"/>
</dbReference>
<proteinExistence type="predicted"/>
<gene>
    <name evidence="2" type="ORF">OVN18_11340</name>
</gene>
<keyword evidence="1" id="KW-0812">Transmembrane</keyword>
<dbReference type="RefSeq" id="WP_267737131.1">
    <property type="nucleotide sequence ID" value="NZ_CP113089.1"/>
</dbReference>
<name>A0A9E8SB04_9MICO</name>
<organism evidence="2 3">
    <name type="scientific">Microcella daejeonensis</name>
    <dbReference type="NCBI Taxonomy" id="2994971"/>
    <lineage>
        <taxon>Bacteria</taxon>
        <taxon>Bacillati</taxon>
        <taxon>Actinomycetota</taxon>
        <taxon>Actinomycetes</taxon>
        <taxon>Micrococcales</taxon>
        <taxon>Microbacteriaceae</taxon>
        <taxon>Microcella</taxon>
    </lineage>
</organism>
<evidence type="ECO:0000313" key="3">
    <source>
        <dbReference type="Proteomes" id="UP001164706"/>
    </source>
</evidence>
<protein>
    <submittedName>
        <fullName evidence="2">RDD family protein</fullName>
    </submittedName>
</protein>
<dbReference type="PANTHER" id="PTHR36115:SF6">
    <property type="entry name" value="PROLINE-RICH ANTIGEN HOMOLOG"/>
    <property type="match status" value="1"/>
</dbReference>
<feature type="transmembrane region" description="Helical" evidence="1">
    <location>
        <begin position="57"/>
        <end position="82"/>
    </location>
</feature>
<dbReference type="Proteomes" id="UP001164706">
    <property type="component" value="Chromosome"/>
</dbReference>
<dbReference type="PANTHER" id="PTHR36115">
    <property type="entry name" value="PROLINE-RICH ANTIGEN HOMOLOG-RELATED"/>
    <property type="match status" value="1"/>
</dbReference>
<dbReference type="KEGG" id="mdb:OVN18_11340"/>
<evidence type="ECO:0000313" key="2">
    <source>
        <dbReference type="EMBL" id="WAB81127.1"/>
    </source>
</evidence>
<sequence length="134" mass="14521">MTTAPSTPPTWPGKRLGLPETGPRSIARLGRRLAAISIDWGIAVVIAVVFFEYNPVATQLIFLGMQILLTIGINASAGHLVLGMRLQRIEGGRLGVVKPVIRALLLTLVVPAMIWDADQRGLHDRAVGTILLRR</sequence>
<dbReference type="AlphaFoldDB" id="A0A9E8SB04"/>
<dbReference type="InterPro" id="IPR051791">
    <property type="entry name" value="Pra-immunoreactive"/>
</dbReference>
<feature type="transmembrane region" description="Helical" evidence="1">
    <location>
        <begin position="33"/>
        <end position="51"/>
    </location>
</feature>